<evidence type="ECO:0000313" key="3">
    <source>
        <dbReference type="Proteomes" id="UP000005019"/>
    </source>
</evidence>
<reference evidence="2 3" key="1">
    <citation type="journal article" date="2011" name="J. Bacteriol.">
        <title>Genome sequence of Methyloversatilis universalis FAM5T, a methylotrophic representative of the order Rhodocyclales.</title>
        <authorList>
            <person name="Kittichotirat W."/>
            <person name="Good N.M."/>
            <person name="Hall R."/>
            <person name="Bringel F."/>
            <person name="Lajus A."/>
            <person name="Medigue C."/>
            <person name="Smalley N.E."/>
            <person name="Beck D."/>
            <person name="Bumgarner R."/>
            <person name="Vuilleumier S."/>
            <person name="Kalyuzhnaya M.G."/>
        </authorList>
    </citation>
    <scope>NUCLEOTIDE SEQUENCE [LARGE SCALE GENOMIC DNA]</scope>
    <source>
        <strain evidence="3">ATCC BAA-1314 / JCM 13912 / FAM5</strain>
    </source>
</reference>
<dbReference type="NCBIfam" id="TIGR02595">
    <property type="entry name" value="PEP_CTERM"/>
    <property type="match status" value="1"/>
</dbReference>
<gene>
    <name evidence="2" type="ORF">METUNv1_04042</name>
</gene>
<evidence type="ECO:0000313" key="2">
    <source>
        <dbReference type="EMBL" id="EGK70074.1"/>
    </source>
</evidence>
<dbReference type="InterPro" id="IPR013424">
    <property type="entry name" value="Ice-binding_C"/>
</dbReference>
<feature type="domain" description="Ice-binding protein C-terminal" evidence="1">
    <location>
        <begin position="87"/>
        <end position="111"/>
    </location>
</feature>
<accession>F5RI92</accession>
<proteinExistence type="predicted"/>
<dbReference type="Proteomes" id="UP000005019">
    <property type="component" value="Unassembled WGS sequence"/>
</dbReference>
<sequence length="113" mass="11465">MLIDGFAETVAADGTAYAGTLGANFGNAGYASTGGINDALSLYVFGSTSTTSNQNAGRVAQLKSADGQAVVARIYQGADGYHLQISAVPEPETYAMLLAGLGLLGFAARRKNA</sequence>
<dbReference type="AlphaFoldDB" id="F5RI92"/>
<keyword evidence="3" id="KW-1185">Reference proteome</keyword>
<evidence type="ECO:0000259" key="1">
    <source>
        <dbReference type="Pfam" id="PF07589"/>
    </source>
</evidence>
<organism evidence="2 3">
    <name type="scientific">Methyloversatilis universalis (strain ATCC BAA-1314 / DSM 25237 / JCM 13912 / CCUG 52030 / FAM5)</name>
    <dbReference type="NCBI Taxonomy" id="1000565"/>
    <lineage>
        <taxon>Bacteria</taxon>
        <taxon>Pseudomonadati</taxon>
        <taxon>Pseudomonadota</taxon>
        <taxon>Betaproteobacteria</taxon>
        <taxon>Nitrosomonadales</taxon>
        <taxon>Sterolibacteriaceae</taxon>
        <taxon>Methyloversatilis</taxon>
    </lineage>
</organism>
<protein>
    <recommendedName>
        <fullName evidence="1">Ice-binding protein C-terminal domain-containing protein</fullName>
    </recommendedName>
</protein>
<dbReference type="STRING" id="1000565.METUNv1_04042"/>
<dbReference type="Pfam" id="PF07589">
    <property type="entry name" value="PEP-CTERM"/>
    <property type="match status" value="1"/>
</dbReference>
<name>F5RI92_METUF</name>
<dbReference type="EMBL" id="AFHG01000059">
    <property type="protein sequence ID" value="EGK70074.1"/>
    <property type="molecule type" value="Genomic_DNA"/>
</dbReference>
<dbReference type="eggNOG" id="ENOG5032BWX">
    <property type="taxonomic scope" value="Bacteria"/>
</dbReference>
<comment type="caution">
    <text evidence="2">The sequence shown here is derived from an EMBL/GenBank/DDBJ whole genome shotgun (WGS) entry which is preliminary data.</text>
</comment>